<dbReference type="PANTHER" id="PTHR47515:SF2">
    <property type="entry name" value="INTEGRASE CORE DOMAIN PROTEIN"/>
    <property type="match status" value="1"/>
</dbReference>
<evidence type="ECO:0000313" key="3">
    <source>
        <dbReference type="EMBL" id="TXI29261.1"/>
    </source>
</evidence>
<dbReference type="EMBL" id="SSFX01000038">
    <property type="protein sequence ID" value="TXI29261.1"/>
    <property type="molecule type" value="Genomic_DNA"/>
</dbReference>
<evidence type="ECO:0000313" key="4">
    <source>
        <dbReference type="Proteomes" id="UP000321055"/>
    </source>
</evidence>
<dbReference type="PROSITE" id="PS50994">
    <property type="entry name" value="INTEGRASE"/>
    <property type="match status" value="1"/>
</dbReference>
<name>A0A5C7VUV5_9PROT</name>
<accession>A0A5C7VUV5</accession>
<sequence length="372" mass="43590">MKKQRFTESQIMQILKQAEGGVPVADLCREYGMSTASFYKWRSKYGGMDVALLSEMKAMAEENKRLKRMYAESQMQNELLKEALGKKVVKPSQRKVMVQWAVQNKSVSIVLACATFGISETCYRYRSVLNDENEKIADWLLRLTTCHKRWGFGLCFLYLRNVKGFEWNHKRVYRIYRELELNLRIKPRKRLKRERPEPLAVPERPNDTWSVDFMADQLSNGRSFRTFNVLDDFNREGLGIEVDISLPSERVTRTLDQIIEWRGKPRKIRCDNGPENISGTLRCWAEKRGIQLEYIQPGKPQQNAYIERYNRTVRHEWLEMNQFATIEEAQLTATQWLWIYNNERPSMALGGITPAMKLAEAFKLKLSTASSY</sequence>
<evidence type="ECO:0000256" key="1">
    <source>
        <dbReference type="SAM" id="Coils"/>
    </source>
</evidence>
<comment type="caution">
    <text evidence="3">The sequence shown here is derived from an EMBL/GenBank/DDBJ whole genome shotgun (WGS) entry which is preliminary data.</text>
</comment>
<organism evidence="3 4">
    <name type="scientific">Nitrosomonas oligotropha</name>
    <dbReference type="NCBI Taxonomy" id="42354"/>
    <lineage>
        <taxon>Bacteria</taxon>
        <taxon>Pseudomonadati</taxon>
        <taxon>Pseudomonadota</taxon>
        <taxon>Betaproteobacteria</taxon>
        <taxon>Nitrosomonadales</taxon>
        <taxon>Nitrosomonadaceae</taxon>
        <taxon>Nitrosomonas</taxon>
    </lineage>
</organism>
<feature type="domain" description="Integrase catalytic" evidence="2">
    <location>
        <begin position="201"/>
        <end position="362"/>
    </location>
</feature>
<dbReference type="SUPFAM" id="SSF53098">
    <property type="entry name" value="Ribonuclease H-like"/>
    <property type="match status" value="1"/>
</dbReference>
<dbReference type="Pfam" id="PF01527">
    <property type="entry name" value="HTH_Tnp_1"/>
    <property type="match status" value="1"/>
</dbReference>
<dbReference type="InterPro" id="IPR001584">
    <property type="entry name" value="Integrase_cat-core"/>
</dbReference>
<proteinExistence type="predicted"/>
<protein>
    <submittedName>
        <fullName evidence="3">IS3 family transposase</fullName>
    </submittedName>
</protein>
<dbReference type="GO" id="GO:0004803">
    <property type="term" value="F:transposase activity"/>
    <property type="evidence" value="ECO:0007669"/>
    <property type="project" value="InterPro"/>
</dbReference>
<dbReference type="PANTHER" id="PTHR47515">
    <property type="entry name" value="LOW CALCIUM RESPONSE LOCUS PROTEIN T"/>
    <property type="match status" value="1"/>
</dbReference>
<reference evidence="3 4" key="1">
    <citation type="submission" date="2018-09" db="EMBL/GenBank/DDBJ databases">
        <title>Metagenome Assembled Genomes from an Advanced Water Purification Facility.</title>
        <authorList>
            <person name="Stamps B.W."/>
            <person name="Spear J.R."/>
        </authorList>
    </citation>
    <scope>NUCLEOTIDE SEQUENCE [LARGE SCALE GENOMIC DNA]</scope>
    <source>
        <strain evidence="3">Bin_54_1</strain>
    </source>
</reference>
<dbReference type="Gene3D" id="3.30.420.10">
    <property type="entry name" value="Ribonuclease H-like superfamily/Ribonuclease H"/>
    <property type="match status" value="1"/>
</dbReference>
<gene>
    <name evidence="3" type="ORF">E6Q60_05020</name>
</gene>
<dbReference type="Proteomes" id="UP000321055">
    <property type="component" value="Unassembled WGS sequence"/>
</dbReference>
<dbReference type="InterPro" id="IPR036397">
    <property type="entry name" value="RNaseH_sf"/>
</dbReference>
<dbReference type="GO" id="GO:0015074">
    <property type="term" value="P:DNA integration"/>
    <property type="evidence" value="ECO:0007669"/>
    <property type="project" value="InterPro"/>
</dbReference>
<evidence type="ECO:0000259" key="2">
    <source>
        <dbReference type="PROSITE" id="PS50994"/>
    </source>
</evidence>
<dbReference type="AlphaFoldDB" id="A0A5C7VUV5"/>
<dbReference type="Pfam" id="PF13683">
    <property type="entry name" value="rve_3"/>
    <property type="match status" value="1"/>
</dbReference>
<dbReference type="GO" id="GO:0003677">
    <property type="term" value="F:DNA binding"/>
    <property type="evidence" value="ECO:0007669"/>
    <property type="project" value="InterPro"/>
</dbReference>
<dbReference type="InterPro" id="IPR048020">
    <property type="entry name" value="Transpos_IS3"/>
</dbReference>
<keyword evidence="1" id="KW-0175">Coiled coil</keyword>
<dbReference type="NCBIfam" id="NF033516">
    <property type="entry name" value="transpos_IS3"/>
    <property type="match status" value="1"/>
</dbReference>
<feature type="coiled-coil region" evidence="1">
    <location>
        <begin position="56"/>
        <end position="83"/>
    </location>
</feature>
<dbReference type="GO" id="GO:0006313">
    <property type="term" value="P:DNA transposition"/>
    <property type="evidence" value="ECO:0007669"/>
    <property type="project" value="InterPro"/>
</dbReference>
<dbReference type="InterPro" id="IPR009057">
    <property type="entry name" value="Homeodomain-like_sf"/>
</dbReference>
<dbReference type="InterPro" id="IPR012337">
    <property type="entry name" value="RNaseH-like_sf"/>
</dbReference>
<dbReference type="SUPFAM" id="SSF46689">
    <property type="entry name" value="Homeodomain-like"/>
    <property type="match status" value="1"/>
</dbReference>
<dbReference type="InterPro" id="IPR002514">
    <property type="entry name" value="Transposase_8"/>
</dbReference>